<organism evidence="13 14">
    <name type="scientific">Ktedonosporobacter rubrisoli</name>
    <dbReference type="NCBI Taxonomy" id="2509675"/>
    <lineage>
        <taxon>Bacteria</taxon>
        <taxon>Bacillati</taxon>
        <taxon>Chloroflexota</taxon>
        <taxon>Ktedonobacteria</taxon>
        <taxon>Ktedonobacterales</taxon>
        <taxon>Ktedonosporobacteraceae</taxon>
        <taxon>Ktedonosporobacter</taxon>
    </lineage>
</organism>
<dbReference type="Gene3D" id="3.40.1110.10">
    <property type="entry name" value="Calcium-transporting ATPase, cytoplasmic domain N"/>
    <property type="match status" value="1"/>
</dbReference>
<dbReference type="Pfam" id="PF00689">
    <property type="entry name" value="Cation_ATPase_C"/>
    <property type="match status" value="1"/>
</dbReference>
<evidence type="ECO:0000256" key="3">
    <source>
        <dbReference type="ARBA" id="ARBA00022723"/>
    </source>
</evidence>
<keyword evidence="3" id="KW-0479">Metal-binding</keyword>
<evidence type="ECO:0000256" key="6">
    <source>
        <dbReference type="ARBA" id="ARBA00022842"/>
    </source>
</evidence>
<dbReference type="PANTHER" id="PTHR24093:SF513">
    <property type="entry name" value="CATION-TRANSPORTING ATPASE I-RELATED"/>
    <property type="match status" value="1"/>
</dbReference>
<keyword evidence="14" id="KW-1185">Reference proteome</keyword>
<dbReference type="GO" id="GO:0016887">
    <property type="term" value="F:ATP hydrolysis activity"/>
    <property type="evidence" value="ECO:0007669"/>
    <property type="project" value="InterPro"/>
</dbReference>
<dbReference type="Gene3D" id="2.70.150.10">
    <property type="entry name" value="Calcium-transporting ATPase, cytoplasmic transduction domain A"/>
    <property type="match status" value="1"/>
</dbReference>
<feature type="transmembrane region" description="Helical" evidence="11">
    <location>
        <begin position="478"/>
        <end position="500"/>
    </location>
</feature>
<dbReference type="GO" id="GO:0005388">
    <property type="term" value="F:P-type calcium transporter activity"/>
    <property type="evidence" value="ECO:0007669"/>
    <property type="project" value="TreeGrafter"/>
</dbReference>
<feature type="transmembrane region" description="Helical" evidence="11">
    <location>
        <begin position="278"/>
        <end position="308"/>
    </location>
</feature>
<evidence type="ECO:0000256" key="8">
    <source>
        <dbReference type="ARBA" id="ARBA00022989"/>
    </source>
</evidence>
<dbReference type="OrthoDB" id="9760364at2"/>
<dbReference type="KEGG" id="kbs:EPA93_46785"/>
<evidence type="ECO:0000256" key="10">
    <source>
        <dbReference type="SAM" id="MobiDB-lite"/>
    </source>
</evidence>
<dbReference type="InterPro" id="IPR004014">
    <property type="entry name" value="ATPase_P-typ_cation-transptr_N"/>
</dbReference>
<dbReference type="InterPro" id="IPR059000">
    <property type="entry name" value="ATPase_P-type_domA"/>
</dbReference>
<dbReference type="PANTHER" id="PTHR24093">
    <property type="entry name" value="CATION TRANSPORTING ATPASE"/>
    <property type="match status" value="1"/>
</dbReference>
<dbReference type="NCBIfam" id="TIGR01494">
    <property type="entry name" value="ATPase_P-type"/>
    <property type="match status" value="2"/>
</dbReference>
<evidence type="ECO:0000313" key="13">
    <source>
        <dbReference type="EMBL" id="QBD83076.1"/>
    </source>
</evidence>
<evidence type="ECO:0000256" key="1">
    <source>
        <dbReference type="ARBA" id="ARBA00004141"/>
    </source>
</evidence>
<dbReference type="GO" id="GO:0005524">
    <property type="term" value="F:ATP binding"/>
    <property type="evidence" value="ECO:0007669"/>
    <property type="project" value="UniProtKB-KW"/>
</dbReference>
<dbReference type="SUPFAM" id="SSF81665">
    <property type="entry name" value="Calcium ATPase, transmembrane domain M"/>
    <property type="match status" value="1"/>
</dbReference>
<dbReference type="InterPro" id="IPR006068">
    <property type="entry name" value="ATPase_P-typ_cation-transptr_C"/>
</dbReference>
<feature type="region of interest" description="Disordered" evidence="10">
    <location>
        <begin position="1"/>
        <end position="24"/>
    </location>
</feature>
<sequence>MGFASRSRKLTPERTLCAGPQTRARGTPRGLIALRPHIAEGLAQLVQTCRRHQVDIAVLSSGDQLTARAFAHRAHIDLLEQDNALHAIRARQKEGALVAFVSDHIGSSAAFSACDLAIGLTDDRFRIPARADLLAPDLPAITAIIEATARREATVRDSVGLSLVANILGLAWGIRGLPGIEAATRAVYITSLTAIADGWWRLRGGERKAATLPRLIDPRPERWGSRSIEQTLERLHTSEQGLSHQQASERQRQTSTSAGRNPLLSALLHQMRSPLTGILAAGAGLALLFGAAGDVVIISSTILVNVAVGIWQERKADRVAEALARLGNPRARIIRDKQEITLPTSELVCGDLLLLAAGDRVAADARLIEAHNLEVDEATLTGESFPVPKAPDAAQEANRIVLEGSDVTTGNGRAIVVAIGQQTRMGATRAALVQDEDQPDPLSVRLSRLLRIFLPISVVGGASVIISGLLWGRPLLTILATGATISLAAVPEGLPLLSMVGEAGVARRLAERKSLVRHLSAIEALGRVTVACADKTGTMTEGRLQLSLLATLDEQALPFQHTQSVSSKGGRHIEGALLPSPATPTNSSLEYTPSSRLPAEMSHILLTAALASPHPDAPDAGIHPTDRAVVQGALAAGLGKQIHLQHEEELSFDPSRSFHATLTHGRVCIKGAPEVVLNHCSQVMRHGQKQPLDEAGKQAWLVRSQQLAQWGLRLLMVAEGPPNTALDHPEGLTALGFVGITDPLRTMVRTAVQRCQAAGIRVLMITGDHPSTAHSIADEAGLLAEGGEVITAAQLAQLTNGELDQRLEHAVVIARATPLDKLRIIESLQRSGHTVAMTGDGVNDAPALRLANVGVAMGSGSTEVARQTADVVIADDNFSTLVEAFVEGRSFWRNLRRALGLLLGGNLGELGLVVGASLLGLAMPLTASQILAVNAITDIFPALAVALQPPEHRNLAGLRREGAGALDTRLFKEVIRRGLATALPSLAAYLISLGRDLLPQARAVAFTSIVTTQLAQTLASGRTEDGQLTSSVKWAVLGSLGVLATAFTVAPLRNLLHLAVPTPLGWVLIAGSTLLSVLLNRLLVSSAQAQISPEDQGADTQGSPELAKA</sequence>
<keyword evidence="9 11" id="KW-0472">Membrane</keyword>
<feature type="region of interest" description="Disordered" evidence="10">
    <location>
        <begin position="237"/>
        <end position="256"/>
    </location>
</feature>
<dbReference type="PROSITE" id="PS00154">
    <property type="entry name" value="ATPASE_E1_E2"/>
    <property type="match status" value="1"/>
</dbReference>
<feature type="transmembrane region" description="Helical" evidence="11">
    <location>
        <begin position="929"/>
        <end position="947"/>
    </location>
</feature>
<keyword evidence="8 11" id="KW-1133">Transmembrane helix</keyword>
<evidence type="ECO:0000256" key="2">
    <source>
        <dbReference type="ARBA" id="ARBA00022692"/>
    </source>
</evidence>
<feature type="transmembrane region" description="Helical" evidence="11">
    <location>
        <begin position="1064"/>
        <end position="1084"/>
    </location>
</feature>
<evidence type="ECO:0000313" key="14">
    <source>
        <dbReference type="Proteomes" id="UP000290365"/>
    </source>
</evidence>
<dbReference type="SMART" id="SM00831">
    <property type="entry name" value="Cation_ATPase_N"/>
    <property type="match status" value="1"/>
</dbReference>
<dbReference type="AlphaFoldDB" id="A0A4P6K676"/>
<dbReference type="Pfam" id="PF00122">
    <property type="entry name" value="E1-E2_ATPase"/>
    <property type="match status" value="1"/>
</dbReference>
<proteinExistence type="predicted"/>
<dbReference type="InterPro" id="IPR044492">
    <property type="entry name" value="P_typ_ATPase_HD_dom"/>
</dbReference>
<keyword evidence="5" id="KW-0067">ATP-binding</keyword>
<evidence type="ECO:0000256" key="9">
    <source>
        <dbReference type="ARBA" id="ARBA00023136"/>
    </source>
</evidence>
<comment type="subcellular location">
    <subcellularLocation>
        <location evidence="1">Membrane</location>
        <topology evidence="1">Multi-pass membrane protein</topology>
    </subcellularLocation>
</comment>
<dbReference type="InterPro" id="IPR023214">
    <property type="entry name" value="HAD_sf"/>
</dbReference>
<dbReference type="GO" id="GO:0046872">
    <property type="term" value="F:metal ion binding"/>
    <property type="evidence" value="ECO:0007669"/>
    <property type="project" value="UniProtKB-KW"/>
</dbReference>
<keyword evidence="2 11" id="KW-0812">Transmembrane</keyword>
<dbReference type="GO" id="GO:0005886">
    <property type="term" value="C:plasma membrane"/>
    <property type="evidence" value="ECO:0007669"/>
    <property type="project" value="TreeGrafter"/>
</dbReference>
<dbReference type="SFLD" id="SFLDF00027">
    <property type="entry name" value="p-type_atpase"/>
    <property type="match status" value="1"/>
</dbReference>
<feature type="transmembrane region" description="Helical" evidence="11">
    <location>
        <begin position="452"/>
        <end position="472"/>
    </location>
</feature>
<evidence type="ECO:0000256" key="11">
    <source>
        <dbReference type="SAM" id="Phobius"/>
    </source>
</evidence>
<dbReference type="SFLD" id="SFLDG00002">
    <property type="entry name" value="C1.7:_P-type_atpase_like"/>
    <property type="match status" value="1"/>
</dbReference>
<dbReference type="Gene3D" id="3.40.50.1000">
    <property type="entry name" value="HAD superfamily/HAD-like"/>
    <property type="match status" value="2"/>
</dbReference>
<keyword evidence="13" id="KW-0378">Hydrolase</keyword>
<reference evidence="13 14" key="1">
    <citation type="submission" date="2019-01" db="EMBL/GenBank/DDBJ databases">
        <title>Ktedonosporobacter rubrisoli SCAWS-G2.</title>
        <authorList>
            <person name="Huang Y."/>
            <person name="Yan B."/>
        </authorList>
    </citation>
    <scope>NUCLEOTIDE SEQUENCE [LARGE SCALE GENOMIC DNA]</scope>
    <source>
        <strain evidence="13 14">SCAWS-G2</strain>
    </source>
</reference>
<dbReference type="SUPFAM" id="SSF81660">
    <property type="entry name" value="Metal cation-transporting ATPase, ATP-binding domain N"/>
    <property type="match status" value="1"/>
</dbReference>
<evidence type="ECO:0000256" key="7">
    <source>
        <dbReference type="ARBA" id="ARBA00022967"/>
    </source>
</evidence>
<feature type="transmembrane region" description="Helical" evidence="11">
    <location>
        <begin position="899"/>
        <end position="923"/>
    </location>
</feature>
<gene>
    <name evidence="13" type="ORF">EPA93_46785</name>
</gene>
<accession>A0A4P6K676</accession>
<dbReference type="Proteomes" id="UP000290365">
    <property type="component" value="Chromosome"/>
</dbReference>
<dbReference type="PRINTS" id="PR00119">
    <property type="entry name" value="CATATPASE"/>
</dbReference>
<dbReference type="SFLD" id="SFLDS00003">
    <property type="entry name" value="Haloacid_Dehalogenase"/>
    <property type="match status" value="1"/>
</dbReference>
<dbReference type="SUPFAM" id="SSF56784">
    <property type="entry name" value="HAD-like"/>
    <property type="match status" value="2"/>
</dbReference>
<protein>
    <submittedName>
        <fullName evidence="13">HAD family hydrolase</fullName>
    </submittedName>
</protein>
<dbReference type="Gene3D" id="1.20.1110.10">
    <property type="entry name" value="Calcium-transporting ATPase, transmembrane domain"/>
    <property type="match status" value="1"/>
</dbReference>
<dbReference type="PRINTS" id="PR00120">
    <property type="entry name" value="HATPASE"/>
</dbReference>
<dbReference type="InterPro" id="IPR018303">
    <property type="entry name" value="ATPase_P-typ_P_site"/>
</dbReference>
<dbReference type="EMBL" id="CP035758">
    <property type="protein sequence ID" value="QBD83076.1"/>
    <property type="molecule type" value="Genomic_DNA"/>
</dbReference>
<dbReference type="InterPro" id="IPR001757">
    <property type="entry name" value="P_typ_ATPase"/>
</dbReference>
<keyword evidence="6" id="KW-0460">Magnesium</keyword>
<dbReference type="InterPro" id="IPR023298">
    <property type="entry name" value="ATPase_P-typ_TM_dom_sf"/>
</dbReference>
<keyword evidence="7" id="KW-1278">Translocase</keyword>
<dbReference type="Pfam" id="PF00690">
    <property type="entry name" value="Cation_ATPase_N"/>
    <property type="match status" value="1"/>
</dbReference>
<dbReference type="InterPro" id="IPR023299">
    <property type="entry name" value="ATPase_P-typ_cyto_dom_N"/>
</dbReference>
<feature type="domain" description="Cation-transporting P-type ATPase N-terminal" evidence="12">
    <location>
        <begin position="222"/>
        <end position="291"/>
    </location>
</feature>
<keyword evidence="4" id="KW-0547">Nucleotide-binding</keyword>
<dbReference type="SUPFAM" id="SSF81653">
    <property type="entry name" value="Calcium ATPase, transduction domain A"/>
    <property type="match status" value="1"/>
</dbReference>
<evidence type="ECO:0000259" key="12">
    <source>
        <dbReference type="SMART" id="SM00831"/>
    </source>
</evidence>
<evidence type="ECO:0000256" key="5">
    <source>
        <dbReference type="ARBA" id="ARBA00022840"/>
    </source>
</evidence>
<feature type="transmembrane region" description="Helical" evidence="11">
    <location>
        <begin position="1032"/>
        <end position="1052"/>
    </location>
</feature>
<dbReference type="Pfam" id="PF00702">
    <property type="entry name" value="Hydrolase"/>
    <property type="match status" value="1"/>
</dbReference>
<dbReference type="InterPro" id="IPR008250">
    <property type="entry name" value="ATPase_P-typ_transduc_dom_A_sf"/>
</dbReference>
<dbReference type="InterPro" id="IPR036412">
    <property type="entry name" value="HAD-like_sf"/>
</dbReference>
<evidence type="ECO:0000256" key="4">
    <source>
        <dbReference type="ARBA" id="ARBA00022741"/>
    </source>
</evidence>
<name>A0A4P6K676_KTERU</name>